<keyword evidence="5" id="KW-0029">Amino-acid transport</keyword>
<keyword evidence="4 9" id="KW-0812">Transmembrane</keyword>
<dbReference type="Proteomes" id="UP000509448">
    <property type="component" value="Chromosome"/>
</dbReference>
<feature type="transmembrane region" description="Helical" evidence="9">
    <location>
        <begin position="152"/>
        <end position="170"/>
    </location>
</feature>
<keyword evidence="2" id="KW-0813">Transport</keyword>
<dbReference type="CDD" id="cd06582">
    <property type="entry name" value="TM_PBP1_LivH_like"/>
    <property type="match status" value="1"/>
</dbReference>
<feature type="transmembrane region" description="Helical" evidence="9">
    <location>
        <begin position="275"/>
        <end position="293"/>
    </location>
</feature>
<dbReference type="InterPro" id="IPR052157">
    <property type="entry name" value="BCAA_transport_permease"/>
</dbReference>
<keyword evidence="11" id="KW-1185">Reference proteome</keyword>
<feature type="transmembrane region" description="Helical" evidence="9">
    <location>
        <begin position="198"/>
        <end position="220"/>
    </location>
</feature>
<evidence type="ECO:0000256" key="3">
    <source>
        <dbReference type="ARBA" id="ARBA00022475"/>
    </source>
</evidence>
<dbReference type="KEGG" id="ccai:NAS2_1147"/>
<feature type="transmembrane region" description="Helical" evidence="9">
    <location>
        <begin position="43"/>
        <end position="62"/>
    </location>
</feature>
<dbReference type="Pfam" id="PF02653">
    <property type="entry name" value="BPD_transp_2"/>
    <property type="match status" value="1"/>
</dbReference>
<evidence type="ECO:0000256" key="1">
    <source>
        <dbReference type="ARBA" id="ARBA00004651"/>
    </source>
</evidence>
<protein>
    <submittedName>
        <fullName evidence="10">High-affinity branched-chain amino acid transport system permease protein LivH</fullName>
    </submittedName>
</protein>
<comment type="subcellular location">
    <subcellularLocation>
        <location evidence="1">Cell membrane</location>
        <topology evidence="1">Multi-pass membrane protein</topology>
    </subcellularLocation>
</comment>
<dbReference type="GO" id="GO:0006865">
    <property type="term" value="P:amino acid transport"/>
    <property type="evidence" value="ECO:0007669"/>
    <property type="project" value="UniProtKB-KW"/>
</dbReference>
<keyword evidence="3" id="KW-1003">Cell membrane</keyword>
<name>A0A4P2VD25_9ARCH</name>
<dbReference type="GO" id="GO:0022857">
    <property type="term" value="F:transmembrane transporter activity"/>
    <property type="evidence" value="ECO:0007669"/>
    <property type="project" value="InterPro"/>
</dbReference>
<dbReference type="GeneID" id="55584957"/>
<dbReference type="InterPro" id="IPR001851">
    <property type="entry name" value="ABC_transp_permease"/>
</dbReference>
<evidence type="ECO:0000256" key="8">
    <source>
        <dbReference type="ARBA" id="ARBA00037998"/>
    </source>
</evidence>
<gene>
    <name evidence="10" type="ORF">NAS2_1147</name>
</gene>
<evidence type="ECO:0000256" key="6">
    <source>
        <dbReference type="ARBA" id="ARBA00022989"/>
    </source>
</evidence>
<dbReference type="AlphaFoldDB" id="A0A4P2VD25"/>
<comment type="similarity">
    <text evidence="8">Belongs to the binding-protein-dependent transport system permease family. LivHM subfamily.</text>
</comment>
<organism evidence="10 11">
    <name type="scientific">Conexivisphaera calida</name>
    <dbReference type="NCBI Taxonomy" id="1874277"/>
    <lineage>
        <taxon>Archaea</taxon>
        <taxon>Nitrososphaerota</taxon>
        <taxon>Conexivisphaeria</taxon>
        <taxon>Conexivisphaerales</taxon>
        <taxon>Conexivisphaeraceae</taxon>
        <taxon>Conexivisphaera</taxon>
    </lineage>
</organism>
<evidence type="ECO:0000313" key="11">
    <source>
        <dbReference type="Proteomes" id="UP000509448"/>
    </source>
</evidence>
<feature type="transmembrane region" description="Helical" evidence="9">
    <location>
        <begin position="101"/>
        <end position="121"/>
    </location>
</feature>
<evidence type="ECO:0000256" key="4">
    <source>
        <dbReference type="ARBA" id="ARBA00022692"/>
    </source>
</evidence>
<dbReference type="EMBL" id="AP018732">
    <property type="protein sequence ID" value="BBE42536.1"/>
    <property type="molecule type" value="Genomic_DNA"/>
</dbReference>
<dbReference type="OrthoDB" id="43815at2157"/>
<keyword evidence="7 9" id="KW-0472">Membrane</keyword>
<sequence length="296" mass="31844">MAAFLIPSYLISTTLYGLLFTSIYLLLATGLTLIFGTLKLVNFAHGDLMVLGAFVAFLFVTLEGWSPYLAMVPAVLVIAGIGVLIYRFTLRPAVKAGPVNMILLTIGISYILENALAYYFLPVYRTGVEIPSPLRGTGILLPGRVLLTYDEFLTIVISWAIMGVLYYWLFRTRQGIAIRALSQNPVGASISGIDVNRLSYLTFIVGSALAAIAGTLYGIMFTFNPFSGILLTLMAFAVMILGGVGSIPGTMVGSIIIGFATSFIGYYMGQTWGEAVAFIILAVILLVRPSGIFRGG</sequence>
<evidence type="ECO:0000256" key="9">
    <source>
        <dbReference type="SAM" id="Phobius"/>
    </source>
</evidence>
<accession>A0A4P2VD25</accession>
<keyword evidence="6 9" id="KW-1133">Transmembrane helix</keyword>
<dbReference type="RefSeq" id="WP_174448757.1">
    <property type="nucleotide sequence ID" value="NZ_AP018732.1"/>
</dbReference>
<feature type="transmembrane region" description="Helical" evidence="9">
    <location>
        <begin position="68"/>
        <end position="89"/>
    </location>
</feature>
<evidence type="ECO:0000256" key="5">
    <source>
        <dbReference type="ARBA" id="ARBA00022970"/>
    </source>
</evidence>
<dbReference type="PANTHER" id="PTHR11795:SF449">
    <property type="entry name" value="BRANCHED-CHAIN AMINO ACID TRANSPORT PERMEASE PROTEIN LIVH-RELATED"/>
    <property type="match status" value="1"/>
</dbReference>
<evidence type="ECO:0000313" key="10">
    <source>
        <dbReference type="EMBL" id="BBE42536.1"/>
    </source>
</evidence>
<dbReference type="GO" id="GO:0005886">
    <property type="term" value="C:plasma membrane"/>
    <property type="evidence" value="ECO:0007669"/>
    <property type="project" value="UniProtKB-SubCell"/>
</dbReference>
<evidence type="ECO:0000256" key="7">
    <source>
        <dbReference type="ARBA" id="ARBA00023136"/>
    </source>
</evidence>
<reference evidence="10 11" key="1">
    <citation type="journal article" date="2019" name="ISME J.">
        <title>Isolation and characterization of a thermophilic sulfur- and iron-reducing thaumarchaeote from a terrestrial acidic hot spring.</title>
        <authorList>
            <person name="Kato S."/>
            <person name="Itoh T."/>
            <person name="Yuki M."/>
            <person name="Nagamori M."/>
            <person name="Ohnishi M."/>
            <person name="Uematsu K."/>
            <person name="Suzuki K."/>
            <person name="Takashina T."/>
            <person name="Ohkuma M."/>
        </authorList>
    </citation>
    <scope>NUCLEOTIDE SEQUENCE [LARGE SCALE GENOMIC DNA]</scope>
    <source>
        <strain evidence="10 11">NAS-02</strain>
    </source>
</reference>
<dbReference type="PANTHER" id="PTHR11795">
    <property type="entry name" value="BRANCHED-CHAIN AMINO ACID TRANSPORT SYSTEM PERMEASE PROTEIN LIVH"/>
    <property type="match status" value="1"/>
</dbReference>
<feature type="transmembrane region" description="Helical" evidence="9">
    <location>
        <begin position="15"/>
        <end position="36"/>
    </location>
</feature>
<proteinExistence type="inferred from homology"/>
<evidence type="ECO:0000256" key="2">
    <source>
        <dbReference type="ARBA" id="ARBA00022448"/>
    </source>
</evidence>